<keyword evidence="2" id="KW-1185">Reference proteome</keyword>
<evidence type="ECO:0000313" key="1">
    <source>
        <dbReference type="EMBL" id="QSE87424.1"/>
    </source>
</evidence>
<protein>
    <submittedName>
        <fullName evidence="1">Transposase domain-containing protein</fullName>
    </submittedName>
</protein>
<geneLocation type="plasmid" evidence="1 2">
    <name>unnamed5</name>
</geneLocation>
<organism evidence="1 2">
    <name type="scientific">Rhodococcus pseudokoreensis</name>
    <dbReference type="NCBI Taxonomy" id="2811421"/>
    <lineage>
        <taxon>Bacteria</taxon>
        <taxon>Bacillati</taxon>
        <taxon>Actinomycetota</taxon>
        <taxon>Actinomycetes</taxon>
        <taxon>Mycobacteriales</taxon>
        <taxon>Nocardiaceae</taxon>
        <taxon>Rhodococcus</taxon>
    </lineage>
</organism>
<dbReference type="Proteomes" id="UP000662986">
    <property type="component" value="Plasmid unnamed5"/>
</dbReference>
<sequence>MPTSSALCKARARLGEAPLRELYARIAEPLAGPEPPAHGSGNCG</sequence>
<accession>A0A974VYB2</accession>
<proteinExistence type="predicted"/>
<reference evidence="1 2" key="1">
    <citation type="journal article" date="2021" name="Microbiol. Resour. Announc.">
        <title>Complete Genome Sequences of Two Rhodococcus sp. Strains with Large and Linear Chromosomes, Isolated from Apple Rhizosphere.</title>
        <authorList>
            <person name="Benning S."/>
            <person name="Brugnone N."/>
            <person name="Siani R."/>
            <person name="Kublik S."/>
            <person name="Schloter M."/>
            <person name="Rad V."/>
        </authorList>
    </citation>
    <scope>NUCLEOTIDE SEQUENCE [LARGE SCALE GENOMIC DNA]</scope>
    <source>
        <strain evidence="1 2">R79</strain>
    </source>
</reference>
<evidence type="ECO:0000313" key="2">
    <source>
        <dbReference type="Proteomes" id="UP000662986"/>
    </source>
</evidence>
<dbReference type="EMBL" id="CP070614">
    <property type="protein sequence ID" value="QSE87424.1"/>
    <property type="molecule type" value="Genomic_DNA"/>
</dbReference>
<name>A0A974VYB2_9NOCA</name>
<gene>
    <name evidence="1" type="ORF">JWS13_01980</name>
</gene>
<keyword evidence="1" id="KW-0614">Plasmid</keyword>
<reference evidence="1 2" key="2">
    <citation type="journal article" date="2022" name="Arch. Microbiol.">
        <title>Rhodococcus pseudokoreensis sp. nov. isolated from the rhizosphere of young M26 apple rootstocks.</title>
        <authorList>
            <person name="Kampfer P."/>
            <person name="Glaeser S.P."/>
            <person name="Blom J."/>
            <person name="Wolf J."/>
            <person name="Benning S."/>
            <person name="Schloter M."/>
            <person name="Neumann-Schaal M."/>
        </authorList>
    </citation>
    <scope>NUCLEOTIDE SEQUENCE [LARGE SCALE GENOMIC DNA]</scope>
    <source>
        <strain evidence="1 2">R79</strain>
    </source>
</reference>